<name>A0A164WMV2_9AGAM</name>
<feature type="compositionally biased region" description="Pro residues" evidence="1">
    <location>
        <begin position="399"/>
        <end position="411"/>
    </location>
</feature>
<evidence type="ECO:0008006" key="4">
    <source>
        <dbReference type="Google" id="ProtNLM"/>
    </source>
</evidence>
<reference evidence="2 3" key="1">
    <citation type="journal article" date="2016" name="Mol. Biol. Evol.">
        <title>Comparative Genomics of Early-Diverging Mushroom-Forming Fungi Provides Insights into the Origins of Lignocellulose Decay Capabilities.</title>
        <authorList>
            <person name="Nagy L.G."/>
            <person name="Riley R."/>
            <person name="Tritt A."/>
            <person name="Adam C."/>
            <person name="Daum C."/>
            <person name="Floudas D."/>
            <person name="Sun H."/>
            <person name="Yadav J.S."/>
            <person name="Pangilinan J."/>
            <person name="Larsson K.H."/>
            <person name="Matsuura K."/>
            <person name="Barry K."/>
            <person name="Labutti K."/>
            <person name="Kuo R."/>
            <person name="Ohm R.A."/>
            <person name="Bhattacharya S.S."/>
            <person name="Shirouzu T."/>
            <person name="Yoshinaga Y."/>
            <person name="Martin F.M."/>
            <person name="Grigoriev I.V."/>
            <person name="Hibbett D.S."/>
        </authorList>
    </citation>
    <scope>NUCLEOTIDE SEQUENCE [LARGE SCALE GENOMIC DNA]</scope>
    <source>
        <strain evidence="2 3">HHB9708</strain>
    </source>
</reference>
<dbReference type="EMBL" id="KV419402">
    <property type="protein sequence ID" value="KZS95191.1"/>
    <property type="molecule type" value="Genomic_DNA"/>
</dbReference>
<feature type="region of interest" description="Disordered" evidence="1">
    <location>
        <begin position="374"/>
        <end position="702"/>
    </location>
</feature>
<accession>A0A164WMV2</accession>
<keyword evidence="3" id="KW-1185">Reference proteome</keyword>
<feature type="compositionally biased region" description="Polar residues" evidence="1">
    <location>
        <begin position="438"/>
        <end position="456"/>
    </location>
</feature>
<feature type="compositionally biased region" description="Basic residues" evidence="1">
    <location>
        <begin position="460"/>
        <end position="470"/>
    </location>
</feature>
<organism evidence="2 3">
    <name type="scientific">Sistotremastrum niveocremeum HHB9708</name>
    <dbReference type="NCBI Taxonomy" id="1314777"/>
    <lineage>
        <taxon>Eukaryota</taxon>
        <taxon>Fungi</taxon>
        <taxon>Dikarya</taxon>
        <taxon>Basidiomycota</taxon>
        <taxon>Agaricomycotina</taxon>
        <taxon>Agaricomycetes</taxon>
        <taxon>Sistotremastrales</taxon>
        <taxon>Sistotremastraceae</taxon>
        <taxon>Sertulicium</taxon>
        <taxon>Sertulicium niveocremeum</taxon>
    </lineage>
</organism>
<feature type="compositionally biased region" description="Polar residues" evidence="1">
    <location>
        <begin position="527"/>
        <end position="537"/>
    </location>
</feature>
<dbReference type="OrthoDB" id="552194at2759"/>
<evidence type="ECO:0000313" key="2">
    <source>
        <dbReference type="EMBL" id="KZS95191.1"/>
    </source>
</evidence>
<dbReference type="AlphaFoldDB" id="A0A164WMV2"/>
<feature type="compositionally biased region" description="Polar residues" evidence="1">
    <location>
        <begin position="831"/>
        <end position="840"/>
    </location>
</feature>
<protein>
    <recommendedName>
        <fullName evidence="4">BRCT domain-containing protein</fullName>
    </recommendedName>
</protein>
<evidence type="ECO:0000313" key="3">
    <source>
        <dbReference type="Proteomes" id="UP000076722"/>
    </source>
</evidence>
<evidence type="ECO:0000256" key="1">
    <source>
        <dbReference type="SAM" id="MobiDB-lite"/>
    </source>
</evidence>
<feature type="region of interest" description="Disordered" evidence="1">
    <location>
        <begin position="828"/>
        <end position="971"/>
    </location>
</feature>
<gene>
    <name evidence="2" type="ORF">SISNIDRAFT_494573</name>
</gene>
<feature type="compositionally biased region" description="Low complexity" evidence="1">
    <location>
        <begin position="673"/>
        <end position="691"/>
    </location>
</feature>
<feature type="compositionally biased region" description="Basic residues" evidence="1">
    <location>
        <begin position="934"/>
        <end position="944"/>
    </location>
</feature>
<feature type="compositionally biased region" description="Pro residues" evidence="1">
    <location>
        <begin position="497"/>
        <end position="509"/>
    </location>
</feature>
<dbReference type="Proteomes" id="UP000076722">
    <property type="component" value="Unassembled WGS sequence"/>
</dbReference>
<proteinExistence type="predicted"/>
<feature type="compositionally biased region" description="Polar residues" evidence="1">
    <location>
        <begin position="580"/>
        <end position="596"/>
    </location>
</feature>
<sequence>MWVVTAAFDATESHDDVNRFKTKLLKCGQKFTLGRKAKADNENHLIIRNPKVSNESGYFKIFEQTEDDVRDVTKVPRLEFHNTKKPLTVHRHDQLLAVQANSVFKLESEDKLNVVSSVPMIFEWRPICVYASVKEVQDQIPASICAVMGLKVVYAPEPSITHHITQTLSLSPALVDALVTPASLVTPSWIHELLRRGQLPDNLSPTGEHSLFDEFALPRESDYIPTPSPSLPAELQLWKTADRKSILKGISVTILDEQVNTRIIFSLLEKVGAKPSCCDIYHSLKDNAWNKHLASARRKADARASEVGLGKGWKGPLICVADAEKMGKIARDKWKIFEEGVKGLNLQFIHPDLLLKAIVLNDASLIQANMSPALPASAPTPSPSEPSQIPSTYPEESSIPPPKPASPPAPKPRLTRRSGSASAEPAAKPAPAPVVPPTQTLRSSVPPSDNEASSSTAKLPPRRALTRRAKAAAVDILDSDSDSDSDSPGISNFTAPIVPPPSTPAPTPITPSTAATPGRPRLKRRAQSQAPDSSQTVVPPDVDEDRPTKRLRGLFEEADPDRVASQLESSQVNPPGPSQLPRTRQPSNTNTNTATLQRIAEDEEAMDDNVPQSQSLGKRTTADRSFDSTNQASSDAPPPPAKKKRTAATSQDVPSPTIDPPPPTATLVASEEQPSATLSSTTTTTQARPTQHGTIGATQGEPDKDVTFLKAIASTKKGKRGEDNFDREFNNLRISKPDLRLEERAREMAAVDDMLIDRGIRGNFMVVVEMQVNEHGRENGVVRKAGAGMKPEWVGKPDFKKFKKKVTPHHGSRVPLVASESLDGVGDSYWPKNTQSQSQAPRLKKEPSEFELLESQEDVLPSGPLRSKSRSTSLKPSTTNPPKPAKSTLTQRSKGLFLAGSDGEDDQDTIDAIMDDPLPKEEPMEEDEPTPPPKAKKPTRKKVATKAPLMDDDDDDGLTFGGFGGRKRTKR</sequence>